<dbReference type="InterPro" id="IPR036291">
    <property type="entry name" value="NAD(P)-bd_dom_sf"/>
</dbReference>
<sequence>MTTTNILITGANRGLGLGILKRFLALPNHTIIALVRDPGHPSSVALSSLPKATGTTLIILKTEGTNWQDPLDAISQLETEHDIHHLDIVLANAGTGKIYPTVKDVLRKDIVEHIEINVFSAVALYQATRPLLEKAAKPVFAIMGSSAGALGRQANVPNAAYGAAKSMVHWYGVRINAEDGDWLISLVLDPGWVATDTGNYAGKLLGIGDAPGKVDESCDGMFQVLTTATKEKYGGKMVLWTGEVLDW</sequence>
<dbReference type="SUPFAM" id="SSF51735">
    <property type="entry name" value="NAD(P)-binding Rossmann-fold domains"/>
    <property type="match status" value="1"/>
</dbReference>
<dbReference type="Proteomes" id="UP001302126">
    <property type="component" value="Unassembled WGS sequence"/>
</dbReference>
<evidence type="ECO:0008006" key="4">
    <source>
        <dbReference type="Google" id="ProtNLM"/>
    </source>
</evidence>
<dbReference type="Gene3D" id="3.40.50.720">
    <property type="entry name" value="NAD(P)-binding Rossmann-like Domain"/>
    <property type="match status" value="1"/>
</dbReference>
<dbReference type="PANTHER" id="PTHR43544">
    <property type="entry name" value="SHORT-CHAIN DEHYDROGENASE/REDUCTASE"/>
    <property type="match status" value="1"/>
</dbReference>
<accession>A0AAN7AFC2</accession>
<dbReference type="GO" id="GO:0005737">
    <property type="term" value="C:cytoplasm"/>
    <property type="evidence" value="ECO:0007669"/>
    <property type="project" value="TreeGrafter"/>
</dbReference>
<dbReference type="InterPro" id="IPR002347">
    <property type="entry name" value="SDR_fam"/>
</dbReference>
<dbReference type="Pfam" id="PF00106">
    <property type="entry name" value="adh_short"/>
    <property type="match status" value="1"/>
</dbReference>
<reference evidence="2" key="1">
    <citation type="journal article" date="2023" name="Mol. Phylogenet. Evol.">
        <title>Genome-scale phylogeny and comparative genomics of the fungal order Sordariales.</title>
        <authorList>
            <person name="Hensen N."/>
            <person name="Bonometti L."/>
            <person name="Westerberg I."/>
            <person name="Brannstrom I.O."/>
            <person name="Guillou S."/>
            <person name="Cros-Aarteil S."/>
            <person name="Calhoun S."/>
            <person name="Haridas S."/>
            <person name="Kuo A."/>
            <person name="Mondo S."/>
            <person name="Pangilinan J."/>
            <person name="Riley R."/>
            <person name="LaButti K."/>
            <person name="Andreopoulos B."/>
            <person name="Lipzen A."/>
            <person name="Chen C."/>
            <person name="Yan M."/>
            <person name="Daum C."/>
            <person name="Ng V."/>
            <person name="Clum A."/>
            <person name="Steindorff A."/>
            <person name="Ohm R.A."/>
            <person name="Martin F."/>
            <person name="Silar P."/>
            <person name="Natvig D.O."/>
            <person name="Lalanne C."/>
            <person name="Gautier V."/>
            <person name="Ament-Velasquez S.L."/>
            <person name="Kruys A."/>
            <person name="Hutchinson M.I."/>
            <person name="Powell A.J."/>
            <person name="Barry K."/>
            <person name="Miller A.N."/>
            <person name="Grigoriev I.V."/>
            <person name="Debuchy R."/>
            <person name="Gladieux P."/>
            <person name="Hiltunen Thoren M."/>
            <person name="Johannesson H."/>
        </authorList>
    </citation>
    <scope>NUCLEOTIDE SEQUENCE</scope>
    <source>
        <strain evidence="2">PSN309</strain>
    </source>
</reference>
<keyword evidence="3" id="KW-1185">Reference proteome</keyword>
<comment type="caution">
    <text evidence="2">The sequence shown here is derived from an EMBL/GenBank/DDBJ whole genome shotgun (WGS) entry which is preliminary data.</text>
</comment>
<organism evidence="2 3">
    <name type="scientific">Podospora australis</name>
    <dbReference type="NCBI Taxonomy" id="1536484"/>
    <lineage>
        <taxon>Eukaryota</taxon>
        <taxon>Fungi</taxon>
        <taxon>Dikarya</taxon>
        <taxon>Ascomycota</taxon>
        <taxon>Pezizomycotina</taxon>
        <taxon>Sordariomycetes</taxon>
        <taxon>Sordariomycetidae</taxon>
        <taxon>Sordariales</taxon>
        <taxon>Podosporaceae</taxon>
        <taxon>Podospora</taxon>
    </lineage>
</organism>
<dbReference type="EMBL" id="MU864459">
    <property type="protein sequence ID" value="KAK4185183.1"/>
    <property type="molecule type" value="Genomic_DNA"/>
</dbReference>
<dbReference type="AlphaFoldDB" id="A0AAN7AFC2"/>
<comment type="similarity">
    <text evidence="1">Belongs to the short-chain dehydrogenases/reductases (SDR) family.</text>
</comment>
<dbReference type="GO" id="GO:0016491">
    <property type="term" value="F:oxidoreductase activity"/>
    <property type="evidence" value="ECO:0007669"/>
    <property type="project" value="TreeGrafter"/>
</dbReference>
<dbReference type="InterPro" id="IPR051468">
    <property type="entry name" value="Fungal_SecMetab_SDRs"/>
</dbReference>
<evidence type="ECO:0000313" key="3">
    <source>
        <dbReference type="Proteomes" id="UP001302126"/>
    </source>
</evidence>
<gene>
    <name evidence="2" type="ORF">QBC35DRAFT_504310</name>
</gene>
<evidence type="ECO:0000313" key="2">
    <source>
        <dbReference type="EMBL" id="KAK4185183.1"/>
    </source>
</evidence>
<evidence type="ECO:0000256" key="1">
    <source>
        <dbReference type="ARBA" id="ARBA00006484"/>
    </source>
</evidence>
<reference evidence="2" key="2">
    <citation type="submission" date="2023-05" db="EMBL/GenBank/DDBJ databases">
        <authorList>
            <consortium name="Lawrence Berkeley National Laboratory"/>
            <person name="Steindorff A."/>
            <person name="Hensen N."/>
            <person name="Bonometti L."/>
            <person name="Westerberg I."/>
            <person name="Brannstrom I.O."/>
            <person name="Guillou S."/>
            <person name="Cros-Aarteil S."/>
            <person name="Calhoun S."/>
            <person name="Haridas S."/>
            <person name="Kuo A."/>
            <person name="Mondo S."/>
            <person name="Pangilinan J."/>
            <person name="Riley R."/>
            <person name="Labutti K."/>
            <person name="Andreopoulos B."/>
            <person name="Lipzen A."/>
            <person name="Chen C."/>
            <person name="Yanf M."/>
            <person name="Daum C."/>
            <person name="Ng V."/>
            <person name="Clum A."/>
            <person name="Ohm R."/>
            <person name="Martin F."/>
            <person name="Silar P."/>
            <person name="Natvig D."/>
            <person name="Lalanne C."/>
            <person name="Gautier V."/>
            <person name="Ament-Velasquez S.L."/>
            <person name="Kruys A."/>
            <person name="Hutchinson M.I."/>
            <person name="Powell A.J."/>
            <person name="Barry K."/>
            <person name="Miller A.N."/>
            <person name="Grigoriev I.V."/>
            <person name="Debuchy R."/>
            <person name="Gladieux P."/>
            <person name="Thoren M.H."/>
            <person name="Johannesson H."/>
        </authorList>
    </citation>
    <scope>NUCLEOTIDE SEQUENCE</scope>
    <source>
        <strain evidence="2">PSN309</strain>
    </source>
</reference>
<dbReference type="PANTHER" id="PTHR43544:SF26">
    <property type="entry name" value="SHORT CHAIN DEHYDROGENASE_REDUCTASE FAMILY OXIDOREDUCTASE (JCVI)"/>
    <property type="match status" value="1"/>
</dbReference>
<protein>
    <recommendedName>
        <fullName evidence="4">Aflatoxin biosynthesis ketoreductase nor-1</fullName>
    </recommendedName>
</protein>
<proteinExistence type="inferred from homology"/>
<name>A0AAN7AFC2_9PEZI</name>